<evidence type="ECO:0000313" key="3">
    <source>
        <dbReference type="EMBL" id="MDG0790098.1"/>
    </source>
</evidence>
<keyword evidence="2" id="KW-0732">Signal</keyword>
<feature type="region of interest" description="Disordered" evidence="1">
    <location>
        <begin position="44"/>
        <end position="72"/>
    </location>
</feature>
<dbReference type="Proteomes" id="UP001153387">
    <property type="component" value="Unassembled WGS sequence"/>
</dbReference>
<sequence>MYNGQRKERNLLLGVLATGVILLSAACGSAHDVQSAATLVPSAEASNASPNPTPEVTIHAHGGAPAGTPDKPFSQNPRLGGISLGMTLADAEAEIGGPAGDSYTLTEAGHTVELREYGGLTIGVDSSEHVVYVEISSASVSSGLPNVEVGSPTADAARSLSLKAVPSSSSMTSDVEGGILRLDLDPVTDEVVTIKLIGSSLV</sequence>
<evidence type="ECO:0008006" key="5">
    <source>
        <dbReference type="Google" id="ProtNLM"/>
    </source>
</evidence>
<evidence type="ECO:0000256" key="2">
    <source>
        <dbReference type="SAM" id="SignalP"/>
    </source>
</evidence>
<comment type="caution">
    <text evidence="3">The sequence shown here is derived from an EMBL/GenBank/DDBJ whole genome shotgun (WGS) entry which is preliminary data.</text>
</comment>
<organism evidence="3 4">
    <name type="scientific">Cohnella ginsengisoli</name>
    <dbReference type="NCBI Taxonomy" id="425004"/>
    <lineage>
        <taxon>Bacteria</taxon>
        <taxon>Bacillati</taxon>
        <taxon>Bacillota</taxon>
        <taxon>Bacilli</taxon>
        <taxon>Bacillales</taxon>
        <taxon>Paenibacillaceae</taxon>
        <taxon>Cohnella</taxon>
    </lineage>
</organism>
<name>A0A9X4QKW6_9BACL</name>
<feature type="signal peptide" evidence="2">
    <location>
        <begin position="1"/>
        <end position="30"/>
    </location>
</feature>
<keyword evidence="4" id="KW-1185">Reference proteome</keyword>
<reference evidence="3 4" key="1">
    <citation type="submission" date="2022-10" db="EMBL/GenBank/DDBJ databases">
        <title>Comparative genomic analysis of Cohnella hashimotonis sp. nov., isolated from the International Space Station.</title>
        <authorList>
            <person name="Simpson A."/>
            <person name="Venkateswaran K."/>
        </authorList>
    </citation>
    <scope>NUCLEOTIDE SEQUENCE [LARGE SCALE GENOMIC DNA]</scope>
    <source>
        <strain evidence="3 4">DSM 18997</strain>
    </source>
</reference>
<evidence type="ECO:0000313" key="4">
    <source>
        <dbReference type="Proteomes" id="UP001153387"/>
    </source>
</evidence>
<protein>
    <recommendedName>
        <fullName evidence="5">Secreted protein</fullName>
    </recommendedName>
</protein>
<dbReference type="PROSITE" id="PS51257">
    <property type="entry name" value="PROKAR_LIPOPROTEIN"/>
    <property type="match status" value="1"/>
</dbReference>
<dbReference type="RefSeq" id="WP_277563972.1">
    <property type="nucleotide sequence ID" value="NZ_JAPDHZ010000002.1"/>
</dbReference>
<feature type="chain" id="PRO_5040730163" description="Secreted protein" evidence="2">
    <location>
        <begin position="31"/>
        <end position="202"/>
    </location>
</feature>
<proteinExistence type="predicted"/>
<accession>A0A9X4QKW6</accession>
<dbReference type="EMBL" id="JAPDHZ010000002">
    <property type="protein sequence ID" value="MDG0790098.1"/>
    <property type="molecule type" value="Genomic_DNA"/>
</dbReference>
<dbReference type="AlphaFoldDB" id="A0A9X4QKW6"/>
<evidence type="ECO:0000256" key="1">
    <source>
        <dbReference type="SAM" id="MobiDB-lite"/>
    </source>
</evidence>
<gene>
    <name evidence="3" type="ORF">OMP38_03945</name>
</gene>